<gene>
    <name evidence="7" type="primary">nfnB</name>
    <name evidence="7" type="ORF">LrDSM24759_06300</name>
</gene>
<dbReference type="AlphaFoldDB" id="A0A2Z6T6X0"/>
<evidence type="ECO:0000313" key="8">
    <source>
        <dbReference type="Proteomes" id="UP000257317"/>
    </source>
</evidence>
<evidence type="ECO:0000256" key="2">
    <source>
        <dbReference type="ARBA" id="ARBA00007118"/>
    </source>
</evidence>
<proteinExistence type="inferred from homology"/>
<dbReference type="SUPFAM" id="SSF55469">
    <property type="entry name" value="FMN-dependent nitroreductase-like"/>
    <property type="match status" value="1"/>
</dbReference>
<dbReference type="PANTHER" id="PTHR43673">
    <property type="entry name" value="NAD(P)H NITROREDUCTASE YDGI-RELATED"/>
    <property type="match status" value="1"/>
</dbReference>
<reference evidence="8" key="1">
    <citation type="submission" date="2018-03" db="EMBL/GenBank/DDBJ databases">
        <title>New taxa in the Lactobacillus gasseri group.</title>
        <authorList>
            <person name="Tanizawa Y."/>
            <person name="Tohno M."/>
            <person name="Endo A."/>
            <person name="Arita M."/>
        </authorList>
    </citation>
    <scope>NUCLEOTIDE SEQUENCE [LARGE SCALE GENOMIC DNA]</scope>
    <source>
        <strain evidence="8">DSM 24759</strain>
    </source>
</reference>
<keyword evidence="5" id="KW-0560">Oxidoreductase</keyword>
<evidence type="ECO:0000259" key="6">
    <source>
        <dbReference type="Pfam" id="PF00881"/>
    </source>
</evidence>
<dbReference type="CDD" id="cd02062">
    <property type="entry name" value="Nitro_FMN_reductase"/>
    <property type="match status" value="1"/>
</dbReference>
<dbReference type="RefSeq" id="WP_117118058.1">
    <property type="nucleotide sequence ID" value="NZ_BFBY01000003.1"/>
</dbReference>
<dbReference type="Proteomes" id="UP000257317">
    <property type="component" value="Unassembled WGS sequence"/>
</dbReference>
<dbReference type="EMBL" id="BFBY01000003">
    <property type="protein sequence ID" value="GBG04716.1"/>
    <property type="molecule type" value="Genomic_DNA"/>
</dbReference>
<keyword evidence="3" id="KW-0285">Flavoprotein</keyword>
<dbReference type="InterPro" id="IPR000415">
    <property type="entry name" value="Nitroreductase-like"/>
</dbReference>
<dbReference type="PANTHER" id="PTHR43673:SF2">
    <property type="entry name" value="NITROREDUCTASE"/>
    <property type="match status" value="1"/>
</dbReference>
<sequence length="161" mass="17678">MSDPVLKRVSVRKFSHEAVSEADIEKLIKAFHASPAAMGKFENMQAVVVQKPKYLDEVENAIHGHGHNAPVLFVIATKKDDPMGERNASVAAQNVMIEAASLDLGSTYTISSMELNKNPEVMSHIGIDHGFEASVIIAIGHPEEELKAETDRSGRYKVTRR</sequence>
<feature type="domain" description="Nitroreductase" evidence="6">
    <location>
        <begin position="6"/>
        <end position="64"/>
    </location>
</feature>
<evidence type="ECO:0000256" key="1">
    <source>
        <dbReference type="ARBA" id="ARBA00001917"/>
    </source>
</evidence>
<evidence type="ECO:0000256" key="4">
    <source>
        <dbReference type="ARBA" id="ARBA00022643"/>
    </source>
</evidence>
<protein>
    <submittedName>
        <fullName evidence="7">Nitroreductase</fullName>
    </submittedName>
</protein>
<dbReference type="OrthoDB" id="9812105at2"/>
<evidence type="ECO:0000313" key="7">
    <source>
        <dbReference type="EMBL" id="GBG04716.1"/>
    </source>
</evidence>
<dbReference type="InterPro" id="IPR029479">
    <property type="entry name" value="Nitroreductase"/>
</dbReference>
<accession>A0A2Z6T6X0</accession>
<comment type="cofactor">
    <cofactor evidence="1">
        <name>FMN</name>
        <dbReference type="ChEBI" id="CHEBI:58210"/>
    </cofactor>
</comment>
<evidence type="ECO:0000256" key="5">
    <source>
        <dbReference type="ARBA" id="ARBA00023002"/>
    </source>
</evidence>
<keyword evidence="4" id="KW-0288">FMN</keyword>
<comment type="similarity">
    <text evidence="2">Belongs to the nitroreductase family.</text>
</comment>
<evidence type="ECO:0000256" key="3">
    <source>
        <dbReference type="ARBA" id="ARBA00022630"/>
    </source>
</evidence>
<feature type="domain" description="Nitroreductase" evidence="6">
    <location>
        <begin position="66"/>
        <end position="141"/>
    </location>
</feature>
<dbReference type="GO" id="GO:0016491">
    <property type="term" value="F:oxidoreductase activity"/>
    <property type="evidence" value="ECO:0007669"/>
    <property type="project" value="UniProtKB-KW"/>
</dbReference>
<dbReference type="Pfam" id="PF00881">
    <property type="entry name" value="Nitroreductase"/>
    <property type="match status" value="2"/>
</dbReference>
<dbReference type="Gene3D" id="3.40.109.10">
    <property type="entry name" value="NADH Oxidase"/>
    <property type="match status" value="1"/>
</dbReference>
<organism evidence="7 8">
    <name type="scientific">Lactobacillus rodentium</name>
    <dbReference type="NCBI Taxonomy" id="947835"/>
    <lineage>
        <taxon>Bacteria</taxon>
        <taxon>Bacillati</taxon>
        <taxon>Bacillota</taxon>
        <taxon>Bacilli</taxon>
        <taxon>Lactobacillales</taxon>
        <taxon>Lactobacillaceae</taxon>
        <taxon>Lactobacillus</taxon>
    </lineage>
</organism>
<comment type="caution">
    <text evidence="7">The sequence shown here is derived from an EMBL/GenBank/DDBJ whole genome shotgun (WGS) entry which is preliminary data.</text>
</comment>
<name>A0A2Z6T6X0_9LACO</name>
<keyword evidence="8" id="KW-1185">Reference proteome</keyword>